<feature type="compositionally biased region" description="Low complexity" evidence="1">
    <location>
        <begin position="40"/>
        <end position="66"/>
    </location>
</feature>
<sequence>MSDSTSTTPTRDRLRRWRTPIVAAAVSGGVLLGGYGIAAAADSTPAPSSPSESESAEPSAPGSPDATEPNRTRPDAPGGRGEGCDEEGRPAPDAESSSTATT</sequence>
<proteinExistence type="predicted"/>
<keyword evidence="2" id="KW-0812">Transmembrane</keyword>
<name>A0A7W9GLH3_9ACTN</name>
<keyword evidence="2" id="KW-0472">Membrane</keyword>
<evidence type="ECO:0000256" key="2">
    <source>
        <dbReference type="SAM" id="Phobius"/>
    </source>
</evidence>
<reference evidence="3 4" key="1">
    <citation type="submission" date="2020-08" db="EMBL/GenBank/DDBJ databases">
        <title>Sequencing the genomes of 1000 actinobacteria strains.</title>
        <authorList>
            <person name="Klenk H.-P."/>
        </authorList>
    </citation>
    <scope>NUCLEOTIDE SEQUENCE [LARGE SCALE GENOMIC DNA]</scope>
    <source>
        <strain evidence="3 4">DSM 102122</strain>
    </source>
</reference>
<evidence type="ECO:0000256" key="1">
    <source>
        <dbReference type="SAM" id="MobiDB-lite"/>
    </source>
</evidence>
<comment type="caution">
    <text evidence="3">The sequence shown here is derived from an EMBL/GenBank/DDBJ whole genome shotgun (WGS) entry which is preliminary data.</text>
</comment>
<feature type="compositionally biased region" description="Basic and acidic residues" evidence="1">
    <location>
        <begin position="82"/>
        <end position="92"/>
    </location>
</feature>
<dbReference type="Proteomes" id="UP000542813">
    <property type="component" value="Unassembled WGS sequence"/>
</dbReference>
<feature type="transmembrane region" description="Helical" evidence="2">
    <location>
        <begin position="21"/>
        <end position="41"/>
    </location>
</feature>
<dbReference type="RefSeq" id="WP_184818932.1">
    <property type="nucleotide sequence ID" value="NZ_JACHMM010000001.1"/>
</dbReference>
<feature type="region of interest" description="Disordered" evidence="1">
    <location>
        <begin position="40"/>
        <end position="102"/>
    </location>
</feature>
<keyword evidence="2" id="KW-1133">Transmembrane helix</keyword>
<gene>
    <name evidence="3" type="ORF">HD601_000447</name>
</gene>
<evidence type="ECO:0000313" key="4">
    <source>
        <dbReference type="Proteomes" id="UP000542813"/>
    </source>
</evidence>
<evidence type="ECO:0000313" key="3">
    <source>
        <dbReference type="EMBL" id="MBB5785872.1"/>
    </source>
</evidence>
<protein>
    <submittedName>
        <fullName evidence="3">Uncharacterized protein</fullName>
    </submittedName>
</protein>
<organism evidence="3 4">
    <name type="scientific">Jiangella mangrovi</name>
    <dbReference type="NCBI Taxonomy" id="1524084"/>
    <lineage>
        <taxon>Bacteria</taxon>
        <taxon>Bacillati</taxon>
        <taxon>Actinomycetota</taxon>
        <taxon>Actinomycetes</taxon>
        <taxon>Jiangellales</taxon>
        <taxon>Jiangellaceae</taxon>
        <taxon>Jiangella</taxon>
    </lineage>
</organism>
<dbReference type="EMBL" id="JACHMM010000001">
    <property type="protein sequence ID" value="MBB5785872.1"/>
    <property type="molecule type" value="Genomic_DNA"/>
</dbReference>
<keyword evidence="4" id="KW-1185">Reference proteome</keyword>
<dbReference type="AlphaFoldDB" id="A0A7W9GLH3"/>
<accession>A0A7W9GLH3</accession>